<reference evidence="1" key="2">
    <citation type="journal article" date="2015" name="Data Brief">
        <title>Shoot transcriptome of the giant reed, Arundo donax.</title>
        <authorList>
            <person name="Barrero R.A."/>
            <person name="Guerrero F.D."/>
            <person name="Moolhuijzen P."/>
            <person name="Goolsby J.A."/>
            <person name="Tidwell J."/>
            <person name="Bellgard S.E."/>
            <person name="Bellgard M.I."/>
        </authorList>
    </citation>
    <scope>NUCLEOTIDE SEQUENCE</scope>
    <source>
        <tissue evidence="1">Shoot tissue taken approximately 20 cm above the soil surface</tissue>
    </source>
</reference>
<reference evidence="1" key="1">
    <citation type="submission" date="2014-09" db="EMBL/GenBank/DDBJ databases">
        <authorList>
            <person name="Magalhaes I.L.F."/>
            <person name="Oliveira U."/>
            <person name="Santos F.R."/>
            <person name="Vidigal T.H.D.A."/>
            <person name="Brescovit A.D."/>
            <person name="Santos A.J."/>
        </authorList>
    </citation>
    <scope>NUCLEOTIDE SEQUENCE</scope>
    <source>
        <tissue evidence="1">Shoot tissue taken approximately 20 cm above the soil surface</tissue>
    </source>
</reference>
<sequence>MRRTSAMLNACTPSSRQRRPRRWSIQGEIFVSSWLSDFVVGETCCYQSLAGVLPGSSMSGTTMARRRCILQQGRAGLDACRCCWRTAPLCQL</sequence>
<organism evidence="1">
    <name type="scientific">Arundo donax</name>
    <name type="common">Giant reed</name>
    <name type="synonym">Donax arundinaceus</name>
    <dbReference type="NCBI Taxonomy" id="35708"/>
    <lineage>
        <taxon>Eukaryota</taxon>
        <taxon>Viridiplantae</taxon>
        <taxon>Streptophyta</taxon>
        <taxon>Embryophyta</taxon>
        <taxon>Tracheophyta</taxon>
        <taxon>Spermatophyta</taxon>
        <taxon>Magnoliopsida</taxon>
        <taxon>Liliopsida</taxon>
        <taxon>Poales</taxon>
        <taxon>Poaceae</taxon>
        <taxon>PACMAD clade</taxon>
        <taxon>Arundinoideae</taxon>
        <taxon>Arundineae</taxon>
        <taxon>Arundo</taxon>
    </lineage>
</organism>
<dbReference type="EMBL" id="GBRH01196333">
    <property type="protein sequence ID" value="JAE01563.1"/>
    <property type="molecule type" value="Transcribed_RNA"/>
</dbReference>
<evidence type="ECO:0000313" key="1">
    <source>
        <dbReference type="EMBL" id="JAE01563.1"/>
    </source>
</evidence>
<proteinExistence type="predicted"/>
<accession>A0A0A9EZW3</accession>
<name>A0A0A9EZW3_ARUDO</name>
<dbReference type="AlphaFoldDB" id="A0A0A9EZW3"/>
<protein>
    <submittedName>
        <fullName evidence="1">Uncharacterized protein</fullName>
    </submittedName>
</protein>